<keyword evidence="2" id="KW-1185">Reference proteome</keyword>
<name>A0ABV7UUX8_9GAMM</name>
<evidence type="ECO:0000313" key="2">
    <source>
        <dbReference type="Proteomes" id="UP001595724"/>
    </source>
</evidence>
<proteinExistence type="predicted"/>
<dbReference type="Proteomes" id="UP001595724">
    <property type="component" value="Unassembled WGS sequence"/>
</dbReference>
<organism evidence="1 2">
    <name type="scientific">Luteimonas notoginsengisoli</name>
    <dbReference type="NCBI Taxonomy" id="1578200"/>
    <lineage>
        <taxon>Bacteria</taxon>
        <taxon>Pseudomonadati</taxon>
        <taxon>Pseudomonadota</taxon>
        <taxon>Gammaproteobacteria</taxon>
        <taxon>Lysobacterales</taxon>
        <taxon>Lysobacteraceae</taxon>
        <taxon>Luteimonas</taxon>
    </lineage>
</organism>
<comment type="caution">
    <text evidence="1">The sequence shown here is derived from an EMBL/GenBank/DDBJ whole genome shotgun (WGS) entry which is preliminary data.</text>
</comment>
<dbReference type="EMBL" id="JBHRYF010000008">
    <property type="protein sequence ID" value="MFC3660804.1"/>
    <property type="molecule type" value="Genomic_DNA"/>
</dbReference>
<reference evidence="2" key="1">
    <citation type="journal article" date="2019" name="Int. J. Syst. Evol. Microbiol.">
        <title>The Global Catalogue of Microorganisms (GCM) 10K type strain sequencing project: providing services to taxonomists for standard genome sequencing and annotation.</title>
        <authorList>
            <consortium name="The Broad Institute Genomics Platform"/>
            <consortium name="The Broad Institute Genome Sequencing Center for Infectious Disease"/>
            <person name="Wu L."/>
            <person name="Ma J."/>
        </authorList>
    </citation>
    <scope>NUCLEOTIDE SEQUENCE [LARGE SCALE GENOMIC DNA]</scope>
    <source>
        <strain evidence="2">KCTC 42211</strain>
    </source>
</reference>
<protein>
    <submittedName>
        <fullName evidence="1">Uncharacterized protein</fullName>
    </submittedName>
</protein>
<gene>
    <name evidence="1" type="ORF">ACFOM9_12060</name>
</gene>
<accession>A0ABV7UUX8</accession>
<evidence type="ECO:0000313" key="1">
    <source>
        <dbReference type="EMBL" id="MFC3660804.1"/>
    </source>
</evidence>
<sequence>MNLDPSGLRALGGWVHQRLAQASVFDEKGYVSHLMLPMSCQPKAIVLVTLETSCSMPAASATWRSRCIGATPDAPCPAWPLHRRNTEGA</sequence>